<keyword evidence="1" id="KW-0812">Transmembrane</keyword>
<feature type="chain" id="PRO_5042180331" evidence="2">
    <location>
        <begin position="20"/>
        <end position="262"/>
    </location>
</feature>
<proteinExistence type="predicted"/>
<dbReference type="Pfam" id="PF04536">
    <property type="entry name" value="TPM_phosphatase"/>
    <property type="match status" value="1"/>
</dbReference>
<evidence type="ECO:0000313" key="4">
    <source>
        <dbReference type="EMBL" id="MDJ1502466.1"/>
    </source>
</evidence>
<evidence type="ECO:0000313" key="5">
    <source>
        <dbReference type="Proteomes" id="UP001232063"/>
    </source>
</evidence>
<keyword evidence="1" id="KW-1133">Transmembrane helix</keyword>
<dbReference type="AlphaFoldDB" id="A0AAE3R265"/>
<dbReference type="PANTHER" id="PTHR30373:SF2">
    <property type="entry name" value="UPF0603 PROTEIN YGCG"/>
    <property type="match status" value="1"/>
</dbReference>
<feature type="domain" description="TPM" evidence="3">
    <location>
        <begin position="33"/>
        <end position="154"/>
    </location>
</feature>
<dbReference type="EMBL" id="JASJOU010000005">
    <property type="protein sequence ID" value="MDJ1502466.1"/>
    <property type="molecule type" value="Genomic_DNA"/>
</dbReference>
<keyword evidence="1" id="KW-0472">Membrane</keyword>
<evidence type="ECO:0000256" key="1">
    <source>
        <dbReference type="SAM" id="Phobius"/>
    </source>
</evidence>
<sequence>MKHYIYLFLFLLFSVVAYAQDGIPELPNPPRLVNDFAGVLSVSDREALEQKLRAYNDSTSTQFAIVIVRSYGNYDAGDYTFKLANKWAVGQKGKNNGLLITVAIEDRKYFIATGYGLEGSIPDAIAKRVAEQYLKPNFRKQDYYKGLDEATSYLSKLPAGEFKGDPKARSKSGKGGSGIGIIVFLFILFFVIIPIIRQMGGGGGRGRGGRGGGFGSTVPPFIIFGSGGSSSSWGGGGGGSSGGGFGGFGGGSFGGGGAGGDW</sequence>
<feature type="signal peptide" evidence="2">
    <location>
        <begin position="1"/>
        <end position="19"/>
    </location>
</feature>
<name>A0AAE3R265_9BACT</name>
<dbReference type="RefSeq" id="WP_314512532.1">
    <property type="nucleotide sequence ID" value="NZ_JASJOU010000005.1"/>
</dbReference>
<feature type="transmembrane region" description="Helical" evidence="1">
    <location>
        <begin position="176"/>
        <end position="196"/>
    </location>
</feature>
<dbReference type="PANTHER" id="PTHR30373">
    <property type="entry name" value="UPF0603 PROTEIN YGCG"/>
    <property type="match status" value="1"/>
</dbReference>
<dbReference type="InterPro" id="IPR007621">
    <property type="entry name" value="TPM_dom"/>
</dbReference>
<keyword evidence="2" id="KW-0732">Signal</keyword>
<evidence type="ECO:0000256" key="2">
    <source>
        <dbReference type="SAM" id="SignalP"/>
    </source>
</evidence>
<keyword evidence="5" id="KW-1185">Reference proteome</keyword>
<comment type="caution">
    <text evidence="4">The sequence shown here is derived from an EMBL/GenBank/DDBJ whole genome shotgun (WGS) entry which is preliminary data.</text>
</comment>
<reference evidence="4" key="1">
    <citation type="submission" date="2023-05" db="EMBL/GenBank/DDBJ databases">
        <authorList>
            <person name="Zhang X."/>
        </authorList>
    </citation>
    <scope>NUCLEOTIDE SEQUENCE</scope>
    <source>
        <strain evidence="4">BD1B2-1</strain>
    </source>
</reference>
<dbReference type="Gene3D" id="3.10.310.50">
    <property type="match status" value="1"/>
</dbReference>
<accession>A0AAE3R265</accession>
<evidence type="ECO:0000259" key="3">
    <source>
        <dbReference type="Pfam" id="PF04536"/>
    </source>
</evidence>
<gene>
    <name evidence="4" type="ORF">QNI22_17495</name>
</gene>
<organism evidence="4 5">
    <name type="scientific">Xanthocytophaga agilis</name>
    <dbReference type="NCBI Taxonomy" id="3048010"/>
    <lineage>
        <taxon>Bacteria</taxon>
        <taxon>Pseudomonadati</taxon>
        <taxon>Bacteroidota</taxon>
        <taxon>Cytophagia</taxon>
        <taxon>Cytophagales</taxon>
        <taxon>Rhodocytophagaceae</taxon>
        <taxon>Xanthocytophaga</taxon>
    </lineage>
</organism>
<protein>
    <submittedName>
        <fullName evidence="4">TPM domain-containing protein</fullName>
    </submittedName>
</protein>
<dbReference type="Proteomes" id="UP001232063">
    <property type="component" value="Unassembled WGS sequence"/>
</dbReference>